<sequence length="405" mass="46055">MLHRRCSARACRSKTLLKLTPWLACSIMLLGWISGSLPCLRWCHRGLVVSSATWDAPLIDSSAGTVYARCVPSTNLKSRNIPAEPRLAIVVPYPPKQASDVLEALHQWLSRAAECPEVPTPVDLFLLCSRDQASCLTMHMVETVLSVYRNESIPPELVFSAVHLRFANLSAQADAYYFSFWRNRHISPGTANLFYPLFAQAGKLSSSENSANVGYHPLGLAQDYDYFVWLEPDVYALLPCFLQMLHRHVAVHHPFWIMGSAPMYQRRHGWVVWPHDHHINGNAIYRLGDDCFTNGMIRQVAAAFPTEPFDSALQRWRMGVARDAWWRTYAHLFVYTDWIRNYGDRVWCPALVRASSPNTAMVHGRRRYAIKEEDCCTTIAGSNMHCHTSSSSTWPRASCFTHEEL</sequence>
<accession>A0A7J7IHS3</accession>
<evidence type="ECO:0000313" key="2">
    <source>
        <dbReference type="Proteomes" id="UP000530660"/>
    </source>
</evidence>
<dbReference type="Proteomes" id="UP000530660">
    <property type="component" value="Unassembled WGS sequence"/>
</dbReference>
<dbReference type="EMBL" id="VWRR01000012">
    <property type="protein sequence ID" value="KAF6001871.1"/>
    <property type="molecule type" value="Genomic_DNA"/>
</dbReference>
<keyword evidence="2" id="KW-1185">Reference proteome</keyword>
<dbReference type="AlphaFoldDB" id="A0A7J7IHS3"/>
<reference evidence="1 2" key="1">
    <citation type="journal article" date="2020" name="J. Phycol.">
        <title>Comparative genome analysis reveals Cyanidiococcus gen. nov., a new extremophilic red algal genus sister to Cyanidioschyzon (Cyanidioschyzonaceae, Rhodophyta).</title>
        <authorList>
            <person name="Liu S.-L."/>
            <person name="Chiang Y.-R."/>
            <person name="Yoon H.S."/>
            <person name="Fu H.-Y."/>
        </authorList>
    </citation>
    <scope>NUCLEOTIDE SEQUENCE [LARGE SCALE GENOMIC DNA]</scope>
    <source>
        <strain evidence="1 2">THAL066</strain>
    </source>
</reference>
<dbReference type="OrthoDB" id="540503at2759"/>
<name>A0A7J7IHS3_9RHOD</name>
<protein>
    <submittedName>
        <fullName evidence="1">Uncharacterized protein</fullName>
    </submittedName>
</protein>
<proteinExistence type="predicted"/>
<comment type="caution">
    <text evidence="1">The sequence shown here is derived from an EMBL/GenBank/DDBJ whole genome shotgun (WGS) entry which is preliminary data.</text>
</comment>
<gene>
    <name evidence="1" type="ORF">F1559_000577</name>
</gene>
<organism evidence="1 2">
    <name type="scientific">Cyanidiococcus yangmingshanensis</name>
    <dbReference type="NCBI Taxonomy" id="2690220"/>
    <lineage>
        <taxon>Eukaryota</taxon>
        <taxon>Rhodophyta</taxon>
        <taxon>Bangiophyceae</taxon>
        <taxon>Cyanidiales</taxon>
        <taxon>Cyanidiaceae</taxon>
        <taxon>Cyanidiococcus</taxon>
    </lineage>
</organism>
<evidence type="ECO:0000313" key="1">
    <source>
        <dbReference type="EMBL" id="KAF6001871.1"/>
    </source>
</evidence>